<evidence type="ECO:0000313" key="1">
    <source>
        <dbReference type="EMBL" id="CEK57559.1"/>
    </source>
</evidence>
<name>A0A0B6YMV3_9EUPU</name>
<feature type="non-terminal residue" evidence="1">
    <location>
        <position position="119"/>
    </location>
</feature>
<dbReference type="AlphaFoldDB" id="A0A0B6YMV3"/>
<proteinExistence type="predicted"/>
<accession>A0A0B6YMV3</accession>
<sequence length="119" mass="12961">LSSVFVNDAGGEVTGLTSFNGGLAAILDVFAVGGIEWYINKLQKLAAHSTAIASYRLTYGDQAWLPYKPHFSNIDATPNMYRKLVTESIASLNLPFIVEHTSDSRNVASFIPVVSEIRL</sequence>
<protein>
    <submittedName>
        <fullName evidence="1">Uncharacterized protein</fullName>
    </submittedName>
</protein>
<dbReference type="EMBL" id="HACG01010694">
    <property type="protein sequence ID" value="CEK57559.1"/>
    <property type="molecule type" value="Transcribed_RNA"/>
</dbReference>
<reference evidence="1" key="1">
    <citation type="submission" date="2014-12" db="EMBL/GenBank/DDBJ databases">
        <title>Insight into the proteome of Arion vulgaris.</title>
        <authorList>
            <person name="Aradska J."/>
            <person name="Bulat T."/>
            <person name="Smidak R."/>
            <person name="Sarate P."/>
            <person name="Gangsoo J."/>
            <person name="Sialana F."/>
            <person name="Bilban M."/>
            <person name="Lubec G."/>
        </authorList>
    </citation>
    <scope>NUCLEOTIDE SEQUENCE</scope>
    <source>
        <tissue evidence="1">Skin</tissue>
    </source>
</reference>
<feature type="non-terminal residue" evidence="1">
    <location>
        <position position="1"/>
    </location>
</feature>
<gene>
    <name evidence="1" type="primary">ORF30489</name>
</gene>
<organism evidence="1">
    <name type="scientific">Arion vulgaris</name>
    <dbReference type="NCBI Taxonomy" id="1028688"/>
    <lineage>
        <taxon>Eukaryota</taxon>
        <taxon>Metazoa</taxon>
        <taxon>Spiralia</taxon>
        <taxon>Lophotrochozoa</taxon>
        <taxon>Mollusca</taxon>
        <taxon>Gastropoda</taxon>
        <taxon>Heterobranchia</taxon>
        <taxon>Euthyneura</taxon>
        <taxon>Panpulmonata</taxon>
        <taxon>Eupulmonata</taxon>
        <taxon>Stylommatophora</taxon>
        <taxon>Helicina</taxon>
        <taxon>Arionoidea</taxon>
        <taxon>Arionidae</taxon>
        <taxon>Arion</taxon>
    </lineage>
</organism>